<keyword evidence="3" id="KW-1185">Reference proteome</keyword>
<gene>
    <name evidence="2" type="ORF">RU87_GL001353</name>
</gene>
<dbReference type="Proteomes" id="UP000242246">
    <property type="component" value="Unassembled WGS sequence"/>
</dbReference>
<dbReference type="RefSeq" id="WP_068161688.1">
    <property type="nucleotide sequence ID" value="NZ_JXJX01000006.1"/>
</dbReference>
<feature type="compositionally biased region" description="Basic and acidic residues" evidence="1">
    <location>
        <begin position="40"/>
        <end position="56"/>
    </location>
</feature>
<dbReference type="EMBL" id="JXJX01000006">
    <property type="protein sequence ID" value="PCS06893.1"/>
    <property type="molecule type" value="Genomic_DNA"/>
</dbReference>
<evidence type="ECO:0008006" key="4">
    <source>
        <dbReference type="Google" id="ProtNLM"/>
    </source>
</evidence>
<name>A0A2A5S0B0_9LACT</name>
<dbReference type="AlphaFoldDB" id="A0A2A5S0B0"/>
<sequence>MKRIALIVGALLLLTGCGKHVTEKKEAKHTDNSSKISTSRPKDTKESKQTADKQAKTDVPASSNKTSENPVDNTSSSPVIGEKQPTISETVANLPAEYLGTWENHNNGDYYKITETQIESGSSVGATTSDISKVGKDHEGYLVQTVDGRSYYFTLRENKLYPMTSQEDLSSDIANQLIFEKTSK</sequence>
<dbReference type="OrthoDB" id="9980467at2"/>
<feature type="region of interest" description="Disordered" evidence="1">
    <location>
        <begin position="22"/>
        <end position="85"/>
    </location>
</feature>
<feature type="compositionally biased region" description="Basic and acidic residues" evidence="1">
    <location>
        <begin position="22"/>
        <end position="32"/>
    </location>
</feature>
<reference evidence="2 3" key="1">
    <citation type="submission" date="2014-12" db="EMBL/GenBank/DDBJ databases">
        <title>Draft genome sequences of 10 type strains of Lactococcus.</title>
        <authorList>
            <person name="Sun Z."/>
            <person name="Zhong Z."/>
            <person name="Liu W."/>
            <person name="Zhang W."/>
            <person name="Zhang H."/>
        </authorList>
    </citation>
    <scope>NUCLEOTIDE SEQUENCE [LARGE SCALE GENOMIC DNA]</scope>
    <source>
        <strain evidence="2 3">DSM 20686</strain>
    </source>
</reference>
<proteinExistence type="predicted"/>
<evidence type="ECO:0000313" key="2">
    <source>
        <dbReference type="EMBL" id="PCS06893.1"/>
    </source>
</evidence>
<dbReference type="PROSITE" id="PS51257">
    <property type="entry name" value="PROKAR_LIPOPROTEIN"/>
    <property type="match status" value="1"/>
</dbReference>
<dbReference type="STRING" id="1348632.GCA_001591745_00734"/>
<evidence type="ECO:0000256" key="1">
    <source>
        <dbReference type="SAM" id="MobiDB-lite"/>
    </source>
</evidence>
<feature type="compositionally biased region" description="Polar residues" evidence="1">
    <location>
        <begin position="60"/>
        <end position="78"/>
    </location>
</feature>
<protein>
    <recommendedName>
        <fullName evidence="4">Lipoprotein</fullName>
    </recommendedName>
</protein>
<evidence type="ECO:0000313" key="3">
    <source>
        <dbReference type="Proteomes" id="UP000242246"/>
    </source>
</evidence>
<organism evidence="2 3">
    <name type="scientific">Pseudolactococcus plantarum</name>
    <dbReference type="NCBI Taxonomy" id="1365"/>
    <lineage>
        <taxon>Bacteria</taxon>
        <taxon>Bacillati</taxon>
        <taxon>Bacillota</taxon>
        <taxon>Bacilli</taxon>
        <taxon>Lactobacillales</taxon>
        <taxon>Streptococcaceae</taxon>
        <taxon>Pseudolactococcus</taxon>
    </lineage>
</organism>
<comment type="caution">
    <text evidence="2">The sequence shown here is derived from an EMBL/GenBank/DDBJ whole genome shotgun (WGS) entry which is preliminary data.</text>
</comment>
<accession>A0A2A5S0B0</accession>